<keyword evidence="3" id="KW-0520">NAD</keyword>
<dbReference type="PANTHER" id="PTHR43078:SF6">
    <property type="entry name" value="UDP-GLUCURONIC ACID DECARBOXYLASE 1"/>
    <property type="match status" value="1"/>
</dbReference>
<name>A0A854WQX3_9STRE</name>
<organism evidence="6 7">
    <name type="scientific">Streptococcus parauberis</name>
    <dbReference type="NCBI Taxonomy" id="1348"/>
    <lineage>
        <taxon>Bacteria</taxon>
        <taxon>Bacillati</taxon>
        <taxon>Bacillota</taxon>
        <taxon>Bacilli</taxon>
        <taxon>Lactobacillales</taxon>
        <taxon>Streptococcaceae</taxon>
        <taxon>Streptococcus</taxon>
    </lineage>
</organism>
<evidence type="ECO:0000256" key="4">
    <source>
        <dbReference type="ARBA" id="ARBA00023239"/>
    </source>
</evidence>
<dbReference type="GO" id="GO:0005737">
    <property type="term" value="C:cytoplasm"/>
    <property type="evidence" value="ECO:0007669"/>
    <property type="project" value="TreeGrafter"/>
</dbReference>
<dbReference type="Proteomes" id="UP000217465">
    <property type="component" value="Unassembled WGS sequence"/>
</dbReference>
<feature type="domain" description="NAD-dependent epimerase/dehydratase" evidence="5">
    <location>
        <begin position="29"/>
        <end position="271"/>
    </location>
</feature>
<dbReference type="GO" id="GO:0048040">
    <property type="term" value="F:UDP-glucuronate decarboxylase activity"/>
    <property type="evidence" value="ECO:0007669"/>
    <property type="project" value="TreeGrafter"/>
</dbReference>
<comment type="cofactor">
    <cofactor evidence="1">
        <name>NAD(+)</name>
        <dbReference type="ChEBI" id="CHEBI:57540"/>
    </cofactor>
</comment>
<protein>
    <submittedName>
        <fullName evidence="6">dTDP-glucose 4,6-dehydratase</fullName>
    </submittedName>
</protein>
<comment type="caution">
    <text evidence="6">The sequence shown here is derived from an EMBL/GenBank/DDBJ whole genome shotgun (WGS) entry which is preliminary data.</text>
</comment>
<reference evidence="6 7" key="1">
    <citation type="submission" date="2016-06" db="EMBL/GenBank/DDBJ databases">
        <authorList>
            <person name="Haines A.N."/>
            <person name="Council K.R."/>
        </authorList>
    </citation>
    <scope>NUCLEOTIDE SEQUENCE [LARGE SCALE GENOMIC DNA]</scope>
    <source>
        <strain evidence="6 7">SP158-29</strain>
    </source>
</reference>
<proteinExistence type="predicted"/>
<dbReference type="SUPFAM" id="SSF51735">
    <property type="entry name" value="NAD(P)-binding Rossmann-fold domains"/>
    <property type="match status" value="1"/>
</dbReference>
<dbReference type="Gene3D" id="3.40.50.720">
    <property type="entry name" value="NAD(P)-binding Rossmann-like Domain"/>
    <property type="match status" value="1"/>
</dbReference>
<gene>
    <name evidence="6" type="primary">rfbB</name>
    <name evidence="6" type="ORF">A9Y57_01213</name>
</gene>
<evidence type="ECO:0000256" key="2">
    <source>
        <dbReference type="ARBA" id="ARBA00022793"/>
    </source>
</evidence>
<dbReference type="RefSeq" id="WP_096633597.1">
    <property type="nucleotide sequence ID" value="NZ_NSGR01000008.1"/>
</dbReference>
<keyword evidence="2" id="KW-0210">Decarboxylase</keyword>
<dbReference type="InterPro" id="IPR036291">
    <property type="entry name" value="NAD(P)-bd_dom_sf"/>
</dbReference>
<dbReference type="AlphaFoldDB" id="A0A854WQX3"/>
<dbReference type="Pfam" id="PF01370">
    <property type="entry name" value="Epimerase"/>
    <property type="match status" value="1"/>
</dbReference>
<dbReference type="InterPro" id="IPR001509">
    <property type="entry name" value="Epimerase_deHydtase"/>
</dbReference>
<sequence length="354" mass="40195">MIDKYVVENSLRLVSENSYLFSQFRNKSIYITGSTGMIGSQIAVTLLEANEKYNLNLKIFCLVRSLEKAEYIFKDYYHKLNFIVGDICNELVCEEEIDYIIHGANSTNSLDFVNKPIDTIMTTFIGTDNILNFAKKKNVQSLVYLSSLEVYGAFDSEKEVSENDFGSLDPSQIRSSYSEGKRISETLCISYGKEYNVPVKIARLCQTFGPGVPYDDNRVFAQFAKSLINKEDIILHTPGTTMRNYCSTKDAILGMFFILLKGKNSESYNIANEDTFISIKDMARLVCDMDDSKSIKVCIQLKDINEMGYNPEVKVKLLSEKLNKLGWLPSQGLDSMFDHLVNSMTLDKEQNGRK</sequence>
<dbReference type="GO" id="GO:0042732">
    <property type="term" value="P:D-xylose metabolic process"/>
    <property type="evidence" value="ECO:0007669"/>
    <property type="project" value="InterPro"/>
</dbReference>
<dbReference type="EMBL" id="NSGR01000008">
    <property type="protein sequence ID" value="PCH12494.1"/>
    <property type="molecule type" value="Genomic_DNA"/>
</dbReference>
<evidence type="ECO:0000256" key="1">
    <source>
        <dbReference type="ARBA" id="ARBA00001911"/>
    </source>
</evidence>
<accession>A0A854WQX3</accession>
<dbReference type="InterPro" id="IPR044516">
    <property type="entry name" value="UXS-like"/>
</dbReference>
<evidence type="ECO:0000256" key="3">
    <source>
        <dbReference type="ARBA" id="ARBA00023027"/>
    </source>
</evidence>
<evidence type="ECO:0000313" key="6">
    <source>
        <dbReference type="EMBL" id="PCH12494.1"/>
    </source>
</evidence>
<dbReference type="PANTHER" id="PTHR43078">
    <property type="entry name" value="UDP-GLUCURONIC ACID DECARBOXYLASE-RELATED"/>
    <property type="match status" value="1"/>
</dbReference>
<dbReference type="GO" id="GO:0070403">
    <property type="term" value="F:NAD+ binding"/>
    <property type="evidence" value="ECO:0007669"/>
    <property type="project" value="InterPro"/>
</dbReference>
<evidence type="ECO:0000259" key="5">
    <source>
        <dbReference type="Pfam" id="PF01370"/>
    </source>
</evidence>
<evidence type="ECO:0000313" key="7">
    <source>
        <dbReference type="Proteomes" id="UP000217465"/>
    </source>
</evidence>
<keyword evidence="4" id="KW-0456">Lyase</keyword>